<protein>
    <submittedName>
        <fullName evidence="2">Uncharacterized protein</fullName>
    </submittedName>
</protein>
<gene>
    <name evidence="2" type="ORF">FB45DRAFT_947620</name>
</gene>
<proteinExistence type="predicted"/>
<feature type="region of interest" description="Disordered" evidence="1">
    <location>
        <begin position="118"/>
        <end position="159"/>
    </location>
</feature>
<organism evidence="2 3">
    <name type="scientific">Roridomyces roridus</name>
    <dbReference type="NCBI Taxonomy" id="1738132"/>
    <lineage>
        <taxon>Eukaryota</taxon>
        <taxon>Fungi</taxon>
        <taxon>Dikarya</taxon>
        <taxon>Basidiomycota</taxon>
        <taxon>Agaricomycotina</taxon>
        <taxon>Agaricomycetes</taxon>
        <taxon>Agaricomycetidae</taxon>
        <taxon>Agaricales</taxon>
        <taxon>Marasmiineae</taxon>
        <taxon>Mycenaceae</taxon>
        <taxon>Roridomyces</taxon>
    </lineage>
</organism>
<dbReference type="EMBL" id="JARKIF010000048">
    <property type="protein sequence ID" value="KAJ7607734.1"/>
    <property type="molecule type" value="Genomic_DNA"/>
</dbReference>
<keyword evidence="3" id="KW-1185">Reference proteome</keyword>
<dbReference type="Proteomes" id="UP001221142">
    <property type="component" value="Unassembled WGS sequence"/>
</dbReference>
<sequence>MPCVRRIHHRFGRVPYHCARLSFDKESRRWNWLQEPLRVTKSKPSVIINEVDVEIRGMDKTRLIKVKRPDGSIGYREKDGAVADEQPIRIVAPQPRIVSSIPPVPTVILNEDGAVVDDAMPLTPSPPLDFPAAPSAFGSRSLPSAGTQSQPSLASAQATASPSASEAACTSAAAPTSFAPAPEASVSASFSSASAAEMNDDIPSPFPVLQQRAFPPSTANASTFLTSTTTLQAAPTSFFASEPDIPSPFPDFSSVLPAFPSTSQAVPAAFFALDPPIFSPLPAFSMTFEPHIPVPFPEVLPAASPPSFTSPFSAPPATPLLSVSPALPVAPPFAVDPQHIEHLVSQCGSPAQVAHLVMDLASQIASRGAAYVHPEPPKVSLLYGAGGCEKRRRGRGGGGGGGSMMVQTGAPAPAQDGWWAEYGRSGGVRVRWVVGGGARMIDARFGRTIATRMRPCLPRRWTTSFNPRRWRMSVSQSVR</sequence>
<evidence type="ECO:0000313" key="2">
    <source>
        <dbReference type="EMBL" id="KAJ7607734.1"/>
    </source>
</evidence>
<evidence type="ECO:0000256" key="1">
    <source>
        <dbReference type="SAM" id="MobiDB-lite"/>
    </source>
</evidence>
<dbReference type="AlphaFoldDB" id="A0AAD7F7Y2"/>
<name>A0AAD7F7Y2_9AGAR</name>
<comment type="caution">
    <text evidence="2">The sequence shown here is derived from an EMBL/GenBank/DDBJ whole genome shotgun (WGS) entry which is preliminary data.</text>
</comment>
<accession>A0AAD7F7Y2</accession>
<reference evidence="2" key="1">
    <citation type="submission" date="2023-03" db="EMBL/GenBank/DDBJ databases">
        <title>Massive genome expansion in bonnet fungi (Mycena s.s.) driven by repeated elements and novel gene families across ecological guilds.</title>
        <authorList>
            <consortium name="Lawrence Berkeley National Laboratory"/>
            <person name="Harder C.B."/>
            <person name="Miyauchi S."/>
            <person name="Viragh M."/>
            <person name="Kuo A."/>
            <person name="Thoen E."/>
            <person name="Andreopoulos B."/>
            <person name="Lu D."/>
            <person name="Skrede I."/>
            <person name="Drula E."/>
            <person name="Henrissat B."/>
            <person name="Morin E."/>
            <person name="Kohler A."/>
            <person name="Barry K."/>
            <person name="LaButti K."/>
            <person name="Morin E."/>
            <person name="Salamov A."/>
            <person name="Lipzen A."/>
            <person name="Mereny Z."/>
            <person name="Hegedus B."/>
            <person name="Baldrian P."/>
            <person name="Stursova M."/>
            <person name="Weitz H."/>
            <person name="Taylor A."/>
            <person name="Grigoriev I.V."/>
            <person name="Nagy L.G."/>
            <person name="Martin F."/>
            <person name="Kauserud H."/>
        </authorList>
    </citation>
    <scope>NUCLEOTIDE SEQUENCE</scope>
    <source>
        <strain evidence="2">9284</strain>
    </source>
</reference>
<evidence type="ECO:0000313" key="3">
    <source>
        <dbReference type="Proteomes" id="UP001221142"/>
    </source>
</evidence>
<feature type="compositionally biased region" description="Low complexity" evidence="1">
    <location>
        <begin position="147"/>
        <end position="159"/>
    </location>
</feature>
<feature type="non-terminal residue" evidence="2">
    <location>
        <position position="479"/>
    </location>
</feature>